<dbReference type="Pfam" id="PF13676">
    <property type="entry name" value="TIR_2"/>
    <property type="match status" value="1"/>
</dbReference>
<comment type="caution">
    <text evidence="2">The sequence shown here is derived from an EMBL/GenBank/DDBJ whole genome shotgun (WGS) entry which is preliminary data.</text>
</comment>
<reference evidence="2 3" key="1">
    <citation type="submission" date="2019-02" db="EMBL/GenBank/DDBJ databases">
        <title>Genome sequencing of Clostridium botulinum clinical isolates.</title>
        <authorList>
            <person name="Brunt J."/>
            <person name="Van Vliet A.H.M."/>
            <person name="Stringer S.C."/>
            <person name="Grant K.A."/>
            <person name="Carter A.C."/>
            <person name="Peck M.W."/>
        </authorList>
    </citation>
    <scope>NUCLEOTIDE SEQUENCE [LARGE SCALE GENOMIC DNA]</scope>
    <source>
        <strain evidence="2 3">H113700579</strain>
    </source>
</reference>
<dbReference type="InterPro" id="IPR035897">
    <property type="entry name" value="Toll_tir_struct_dom_sf"/>
</dbReference>
<dbReference type="InterPro" id="IPR000157">
    <property type="entry name" value="TIR_dom"/>
</dbReference>
<proteinExistence type="predicted"/>
<feature type="domain" description="TIR" evidence="1">
    <location>
        <begin position="41"/>
        <end position="186"/>
    </location>
</feature>
<evidence type="ECO:0000259" key="1">
    <source>
        <dbReference type="PROSITE" id="PS50104"/>
    </source>
</evidence>
<evidence type="ECO:0000313" key="2">
    <source>
        <dbReference type="EMBL" id="NFA44270.1"/>
    </source>
</evidence>
<organism evidence="2 3">
    <name type="scientific">Clostridium botulinum</name>
    <dbReference type="NCBI Taxonomy" id="1491"/>
    <lineage>
        <taxon>Bacteria</taxon>
        <taxon>Bacillati</taxon>
        <taxon>Bacillota</taxon>
        <taxon>Clostridia</taxon>
        <taxon>Eubacteriales</taxon>
        <taxon>Clostridiaceae</taxon>
        <taxon>Clostridium</taxon>
    </lineage>
</organism>
<dbReference type="Proteomes" id="UP000472355">
    <property type="component" value="Unassembled WGS sequence"/>
</dbReference>
<dbReference type="SUPFAM" id="SSF52200">
    <property type="entry name" value="Toll/Interleukin receptor TIR domain"/>
    <property type="match status" value="1"/>
</dbReference>
<gene>
    <name evidence="2" type="ORF">EXM65_17325</name>
</gene>
<name>A0A6M0SSJ0_CLOBO</name>
<dbReference type="Gene3D" id="3.40.50.10140">
    <property type="entry name" value="Toll/interleukin-1 receptor homology (TIR) domain"/>
    <property type="match status" value="1"/>
</dbReference>
<dbReference type="GO" id="GO:0007165">
    <property type="term" value="P:signal transduction"/>
    <property type="evidence" value="ECO:0007669"/>
    <property type="project" value="InterPro"/>
</dbReference>
<dbReference type="SMART" id="SM00255">
    <property type="entry name" value="TIR"/>
    <property type="match status" value="1"/>
</dbReference>
<dbReference type="PROSITE" id="PS50104">
    <property type="entry name" value="TIR"/>
    <property type="match status" value="1"/>
</dbReference>
<accession>A0A6M0SSJ0</accession>
<dbReference type="AlphaFoldDB" id="A0A6M0SSJ0"/>
<keyword evidence="2" id="KW-0675">Receptor</keyword>
<sequence length="186" mass="21540">MLIKDSEFYKLKTYKGSKINNIEENESREVKEIRQNDTSNKQIKLFFSYSHKDEELRDELEKHLIMLKRQGVISTWYDRKIDAGSVLDKEIDDNLKDSNIILLLVSVDFLVSDYCYEIEMKEALKMHENKQAVIVPVILRNCDWTSAPFSKLMALPTDGKSITTWADKDSAFLNVAKGIKNIATKL</sequence>
<evidence type="ECO:0000313" key="3">
    <source>
        <dbReference type="Proteomes" id="UP000472355"/>
    </source>
</evidence>
<dbReference type="EMBL" id="SGKU01000069">
    <property type="protein sequence ID" value="NFA44270.1"/>
    <property type="molecule type" value="Genomic_DNA"/>
</dbReference>
<protein>
    <submittedName>
        <fullName evidence="2">Toll/interleukin-1 receptor domain-containing protein</fullName>
    </submittedName>
</protein>